<proteinExistence type="predicted"/>
<sequence length="103" mass="11950">MIRFDGNTPDDVKLWHTYIHWAREKAKFGQTKDKATIPAIADDPINRVEDSLSLTLQTIIFSSFALEYRLKRVLISMGGKLKSKETLTPLLNNFWQRLSNIDR</sequence>
<feature type="non-terminal residue" evidence="1">
    <location>
        <position position="103"/>
    </location>
</feature>
<name>X1NIZ2_9ZZZZ</name>
<evidence type="ECO:0000313" key="1">
    <source>
        <dbReference type="EMBL" id="GAI18664.1"/>
    </source>
</evidence>
<dbReference type="EMBL" id="BARV01022203">
    <property type="protein sequence ID" value="GAI18664.1"/>
    <property type="molecule type" value="Genomic_DNA"/>
</dbReference>
<accession>X1NIZ2</accession>
<gene>
    <name evidence="1" type="ORF">S06H3_36627</name>
</gene>
<reference evidence="1" key="1">
    <citation type="journal article" date="2014" name="Front. Microbiol.">
        <title>High frequency of phylogenetically diverse reductive dehalogenase-homologous genes in deep subseafloor sedimentary metagenomes.</title>
        <authorList>
            <person name="Kawai M."/>
            <person name="Futagami T."/>
            <person name="Toyoda A."/>
            <person name="Takaki Y."/>
            <person name="Nishi S."/>
            <person name="Hori S."/>
            <person name="Arai W."/>
            <person name="Tsubouchi T."/>
            <person name="Morono Y."/>
            <person name="Uchiyama I."/>
            <person name="Ito T."/>
            <person name="Fujiyama A."/>
            <person name="Inagaki F."/>
            <person name="Takami H."/>
        </authorList>
    </citation>
    <scope>NUCLEOTIDE SEQUENCE</scope>
    <source>
        <strain evidence="1">Expedition CK06-06</strain>
    </source>
</reference>
<protein>
    <submittedName>
        <fullName evidence="1">Uncharacterized protein</fullName>
    </submittedName>
</protein>
<comment type="caution">
    <text evidence="1">The sequence shown here is derived from an EMBL/GenBank/DDBJ whole genome shotgun (WGS) entry which is preliminary data.</text>
</comment>
<organism evidence="1">
    <name type="scientific">marine sediment metagenome</name>
    <dbReference type="NCBI Taxonomy" id="412755"/>
    <lineage>
        <taxon>unclassified sequences</taxon>
        <taxon>metagenomes</taxon>
        <taxon>ecological metagenomes</taxon>
    </lineage>
</organism>
<dbReference type="AlphaFoldDB" id="X1NIZ2"/>